<feature type="transmembrane region" description="Helical" evidence="1">
    <location>
        <begin position="97"/>
        <end position="115"/>
    </location>
</feature>
<name>A0ABP9PFN9_9PSEU</name>
<feature type="transmembrane region" description="Helical" evidence="1">
    <location>
        <begin position="135"/>
        <end position="155"/>
    </location>
</feature>
<organism evidence="2 3">
    <name type="scientific">Pseudonocardia eucalypti</name>
    <dbReference type="NCBI Taxonomy" id="648755"/>
    <lineage>
        <taxon>Bacteria</taxon>
        <taxon>Bacillati</taxon>
        <taxon>Actinomycetota</taxon>
        <taxon>Actinomycetes</taxon>
        <taxon>Pseudonocardiales</taxon>
        <taxon>Pseudonocardiaceae</taxon>
        <taxon>Pseudonocardia</taxon>
    </lineage>
</organism>
<protein>
    <submittedName>
        <fullName evidence="2">Uncharacterized protein</fullName>
    </submittedName>
</protein>
<feature type="transmembrane region" description="Helical" evidence="1">
    <location>
        <begin position="204"/>
        <end position="225"/>
    </location>
</feature>
<dbReference type="InterPro" id="IPR047928">
    <property type="entry name" value="Perm_prefix_1"/>
</dbReference>
<gene>
    <name evidence="2" type="ORF">GCM10023321_03990</name>
</gene>
<reference evidence="3" key="1">
    <citation type="journal article" date="2019" name="Int. J. Syst. Evol. Microbiol.">
        <title>The Global Catalogue of Microorganisms (GCM) 10K type strain sequencing project: providing services to taxonomists for standard genome sequencing and annotation.</title>
        <authorList>
            <consortium name="The Broad Institute Genomics Platform"/>
            <consortium name="The Broad Institute Genome Sequencing Center for Infectious Disease"/>
            <person name="Wu L."/>
            <person name="Ma J."/>
        </authorList>
    </citation>
    <scope>NUCLEOTIDE SEQUENCE [LARGE SCALE GENOMIC DNA]</scope>
    <source>
        <strain evidence="3">JCM 18303</strain>
    </source>
</reference>
<sequence>MNPPDRPGVAYFHAEPNDPVDTLLRRLDARLYGPRRARRELLAEVADGLADAERRYAEAGYGTEAARRAAAEEFGDPDTLVPVYQAELTASQGRRTALLLLFGLPVASRLWGLLWSVVPRQAPPTPAEVAWLYPMYQAATLVSVMGAVLGLALLVRGARRGRSPGAVVVLLGVAGALAVALNLTASVSHAIVARSPAEVIENSPLAVVIYVVTVLAMALVATAAWRSIALARRARTREWRVWL</sequence>
<comment type="caution">
    <text evidence="2">The sequence shown here is derived from an EMBL/GenBank/DDBJ whole genome shotgun (WGS) entry which is preliminary data.</text>
</comment>
<evidence type="ECO:0000313" key="2">
    <source>
        <dbReference type="EMBL" id="GAA5145700.1"/>
    </source>
</evidence>
<evidence type="ECO:0000313" key="3">
    <source>
        <dbReference type="Proteomes" id="UP001428817"/>
    </source>
</evidence>
<evidence type="ECO:0000256" key="1">
    <source>
        <dbReference type="SAM" id="Phobius"/>
    </source>
</evidence>
<dbReference type="EMBL" id="BAABJP010000001">
    <property type="protein sequence ID" value="GAA5145700.1"/>
    <property type="molecule type" value="Genomic_DNA"/>
</dbReference>
<dbReference type="Proteomes" id="UP001428817">
    <property type="component" value="Unassembled WGS sequence"/>
</dbReference>
<keyword evidence="3" id="KW-1185">Reference proteome</keyword>
<keyword evidence="1" id="KW-0472">Membrane</keyword>
<keyword evidence="1" id="KW-0812">Transmembrane</keyword>
<keyword evidence="1" id="KW-1133">Transmembrane helix</keyword>
<accession>A0ABP9PFN9</accession>
<dbReference type="NCBIfam" id="NF038403">
    <property type="entry name" value="perm_prefix_1"/>
    <property type="match status" value="1"/>
</dbReference>
<feature type="transmembrane region" description="Helical" evidence="1">
    <location>
        <begin position="167"/>
        <end position="192"/>
    </location>
</feature>
<proteinExistence type="predicted"/>